<dbReference type="Gene3D" id="2.60.40.200">
    <property type="entry name" value="Superoxide dismutase, copper/zinc binding domain"/>
    <property type="match status" value="1"/>
</dbReference>
<dbReference type="Pfam" id="PF00080">
    <property type="entry name" value="Sod_Cu"/>
    <property type="match status" value="1"/>
</dbReference>
<reference evidence="3" key="1">
    <citation type="submission" date="2022-06" db="EMBL/GenBank/DDBJ databases">
        <title>Complete genome sequences of two strains of the flax pathogen Septoria linicola.</title>
        <authorList>
            <person name="Lapalu N."/>
            <person name="Simon A."/>
            <person name="Demenou B."/>
            <person name="Paumier D."/>
            <person name="Guillot M.-P."/>
            <person name="Gout L."/>
            <person name="Valade R."/>
        </authorList>
    </citation>
    <scope>NUCLEOTIDE SEQUENCE</scope>
    <source>
        <strain evidence="3">SE15195</strain>
    </source>
</reference>
<evidence type="ECO:0000313" key="3">
    <source>
        <dbReference type="EMBL" id="USW47465.1"/>
    </source>
</evidence>
<dbReference type="InterPro" id="IPR036423">
    <property type="entry name" value="SOD-like_Cu/Zn_dom_sf"/>
</dbReference>
<feature type="signal peptide" evidence="1">
    <location>
        <begin position="1"/>
        <end position="19"/>
    </location>
</feature>
<dbReference type="SUPFAM" id="SSF49329">
    <property type="entry name" value="Cu,Zn superoxide dismutase-like"/>
    <property type="match status" value="1"/>
</dbReference>
<dbReference type="GO" id="GO:0006801">
    <property type="term" value="P:superoxide metabolic process"/>
    <property type="evidence" value="ECO:0007669"/>
    <property type="project" value="InterPro"/>
</dbReference>
<name>A0A9Q9AE63_9PEZI</name>
<dbReference type="InterPro" id="IPR001424">
    <property type="entry name" value="SOD_Cu_Zn_dom"/>
</dbReference>
<accession>A0A9Q9AE63</accession>
<dbReference type="AlphaFoldDB" id="A0A9Q9AE63"/>
<keyword evidence="4" id="KW-1185">Reference proteome</keyword>
<dbReference type="EMBL" id="CP099418">
    <property type="protein sequence ID" value="USW47465.1"/>
    <property type="molecule type" value="Genomic_DNA"/>
</dbReference>
<evidence type="ECO:0000259" key="2">
    <source>
        <dbReference type="Pfam" id="PF00080"/>
    </source>
</evidence>
<evidence type="ECO:0000313" key="4">
    <source>
        <dbReference type="Proteomes" id="UP001056384"/>
    </source>
</evidence>
<organism evidence="3 4">
    <name type="scientific">Septoria linicola</name>
    <dbReference type="NCBI Taxonomy" id="215465"/>
    <lineage>
        <taxon>Eukaryota</taxon>
        <taxon>Fungi</taxon>
        <taxon>Dikarya</taxon>
        <taxon>Ascomycota</taxon>
        <taxon>Pezizomycotina</taxon>
        <taxon>Dothideomycetes</taxon>
        <taxon>Dothideomycetidae</taxon>
        <taxon>Mycosphaerellales</taxon>
        <taxon>Mycosphaerellaceae</taxon>
        <taxon>Septoria</taxon>
    </lineage>
</organism>
<feature type="chain" id="PRO_5040340863" evidence="1">
    <location>
        <begin position="20"/>
        <end position="183"/>
    </location>
</feature>
<dbReference type="Proteomes" id="UP001056384">
    <property type="component" value="Chromosome 1"/>
</dbReference>
<dbReference type="OrthoDB" id="159229at2759"/>
<dbReference type="GO" id="GO:0046872">
    <property type="term" value="F:metal ion binding"/>
    <property type="evidence" value="ECO:0007669"/>
    <property type="project" value="InterPro"/>
</dbReference>
<feature type="domain" description="Superoxide dismutase copper/zinc binding" evidence="2">
    <location>
        <begin position="43"/>
        <end position="160"/>
    </location>
</feature>
<evidence type="ECO:0000256" key="1">
    <source>
        <dbReference type="SAM" id="SignalP"/>
    </source>
</evidence>
<gene>
    <name evidence="3" type="ORF">Slin15195_G007840</name>
</gene>
<sequence length="183" mass="18993">MKLIFDLVGLAVAMPLAHALTPVTQGNGVLQWLAKLPSGKAITGEVFISQGPGGNGIGVQAAFAGLPTTGGPFLYHIHERPLSADGNCSSAGPHLIPYTSEYPCPNVDRPEDCEAGDLSGKHGKVDGTEYSANYVDDYVSNNDSPGCGQCMTSRSLVVHFANKTAIACANFTLIGTQSFSPPG</sequence>
<keyword evidence="1" id="KW-0732">Signal</keyword>
<protein>
    <submittedName>
        <fullName evidence="3">Superoxide dismutase, copper/zinc binding domain-containing protein</fullName>
    </submittedName>
</protein>
<proteinExistence type="predicted"/>